<evidence type="ECO:0000256" key="6">
    <source>
        <dbReference type="SAM" id="MobiDB-lite"/>
    </source>
</evidence>
<keyword evidence="2 5" id="KW-0768">Sushi</keyword>
<evidence type="ECO:0000256" key="1">
    <source>
        <dbReference type="ARBA" id="ARBA00004328"/>
    </source>
</evidence>
<feature type="compositionally biased region" description="Basic and acidic residues" evidence="6">
    <location>
        <begin position="558"/>
        <end position="568"/>
    </location>
</feature>
<keyword evidence="3 7" id="KW-0732">Signal</keyword>
<dbReference type="PANTHER" id="PTHR45785">
    <property type="entry name" value="COMPLEMENT FACTOR H-RELATED"/>
    <property type="match status" value="1"/>
</dbReference>
<dbReference type="Gene3D" id="2.60.40.10">
    <property type="entry name" value="Immunoglobulins"/>
    <property type="match status" value="2"/>
</dbReference>
<dbReference type="CDD" id="cd00096">
    <property type="entry name" value="Ig"/>
    <property type="match status" value="1"/>
</dbReference>
<dbReference type="InterPro" id="IPR035976">
    <property type="entry name" value="Sushi/SCR/CCP_sf"/>
</dbReference>
<evidence type="ECO:0000256" key="3">
    <source>
        <dbReference type="ARBA" id="ARBA00022729"/>
    </source>
</evidence>
<dbReference type="SMART" id="SM00409">
    <property type="entry name" value="IG"/>
    <property type="match status" value="2"/>
</dbReference>
<dbReference type="SUPFAM" id="SSF48726">
    <property type="entry name" value="Immunoglobulin"/>
    <property type="match status" value="2"/>
</dbReference>
<evidence type="ECO:0000259" key="8">
    <source>
        <dbReference type="PROSITE" id="PS50835"/>
    </source>
</evidence>
<dbReference type="InterPro" id="IPR000436">
    <property type="entry name" value="Sushi_SCR_CCP_dom"/>
</dbReference>
<comment type="caution">
    <text evidence="5">Lacks conserved residue(s) required for the propagation of feature annotation.</text>
</comment>
<dbReference type="PANTHER" id="PTHR45785:SF2">
    <property type="entry name" value="COMPLEMENT FACTOR H-RELATED"/>
    <property type="match status" value="1"/>
</dbReference>
<dbReference type="Proteomes" id="UP001054837">
    <property type="component" value="Unassembled WGS sequence"/>
</dbReference>
<dbReference type="AlphaFoldDB" id="A0AAV4T007"/>
<comment type="caution">
    <text evidence="10">The sequence shown here is derived from an EMBL/GenBank/DDBJ whole genome shotgun (WGS) entry which is preliminary data.</text>
</comment>
<evidence type="ECO:0000256" key="7">
    <source>
        <dbReference type="SAM" id="SignalP"/>
    </source>
</evidence>
<dbReference type="SUPFAM" id="SSF57535">
    <property type="entry name" value="Complement control module/SCR domain"/>
    <property type="match status" value="2"/>
</dbReference>
<evidence type="ECO:0000256" key="4">
    <source>
        <dbReference type="ARBA" id="ARBA00023157"/>
    </source>
</evidence>
<evidence type="ECO:0000313" key="11">
    <source>
        <dbReference type="Proteomes" id="UP001054837"/>
    </source>
</evidence>
<feature type="domain" description="Ig-like" evidence="8">
    <location>
        <begin position="675"/>
        <end position="747"/>
    </location>
</feature>
<evidence type="ECO:0000256" key="5">
    <source>
        <dbReference type="PROSITE-ProRule" id="PRU00302"/>
    </source>
</evidence>
<dbReference type="PROSITE" id="PS50835">
    <property type="entry name" value="IG_LIKE"/>
    <property type="match status" value="1"/>
</dbReference>
<keyword evidence="4" id="KW-1015">Disulfide bond</keyword>
<evidence type="ECO:0000313" key="10">
    <source>
        <dbReference type="EMBL" id="GIY40028.1"/>
    </source>
</evidence>
<comment type="subcellular location">
    <subcellularLocation>
        <location evidence="1">Virion</location>
    </subcellularLocation>
</comment>
<dbReference type="Pfam" id="PF00084">
    <property type="entry name" value="Sushi"/>
    <property type="match status" value="3"/>
</dbReference>
<dbReference type="InterPro" id="IPR013783">
    <property type="entry name" value="Ig-like_fold"/>
</dbReference>
<dbReference type="InterPro" id="IPR007110">
    <property type="entry name" value="Ig-like_dom"/>
</dbReference>
<feature type="domain" description="Sushi" evidence="9">
    <location>
        <begin position="766"/>
        <end position="824"/>
    </location>
</feature>
<accession>A0AAV4T007</accession>
<feature type="domain" description="Sushi" evidence="9">
    <location>
        <begin position="596"/>
        <end position="664"/>
    </location>
</feature>
<dbReference type="InterPro" id="IPR036179">
    <property type="entry name" value="Ig-like_dom_sf"/>
</dbReference>
<feature type="signal peptide" evidence="7">
    <location>
        <begin position="1"/>
        <end position="19"/>
    </location>
</feature>
<dbReference type="Gene3D" id="2.10.70.10">
    <property type="entry name" value="Complement Module, domain 1"/>
    <property type="match status" value="4"/>
</dbReference>
<protein>
    <submittedName>
        <fullName evidence="10">Protein lev-9</fullName>
    </submittedName>
</protein>
<dbReference type="SMART" id="SM00032">
    <property type="entry name" value="CCP"/>
    <property type="match status" value="6"/>
</dbReference>
<proteinExistence type="predicted"/>
<organism evidence="10 11">
    <name type="scientific">Caerostris darwini</name>
    <dbReference type="NCBI Taxonomy" id="1538125"/>
    <lineage>
        <taxon>Eukaryota</taxon>
        <taxon>Metazoa</taxon>
        <taxon>Ecdysozoa</taxon>
        <taxon>Arthropoda</taxon>
        <taxon>Chelicerata</taxon>
        <taxon>Arachnida</taxon>
        <taxon>Araneae</taxon>
        <taxon>Araneomorphae</taxon>
        <taxon>Entelegynae</taxon>
        <taxon>Araneoidea</taxon>
        <taxon>Araneidae</taxon>
        <taxon>Caerostris</taxon>
    </lineage>
</organism>
<dbReference type="CDD" id="cd00033">
    <property type="entry name" value="CCP"/>
    <property type="match status" value="2"/>
</dbReference>
<dbReference type="EMBL" id="BPLQ01008872">
    <property type="protein sequence ID" value="GIY40028.1"/>
    <property type="molecule type" value="Genomic_DNA"/>
</dbReference>
<feature type="region of interest" description="Disordered" evidence="6">
    <location>
        <begin position="546"/>
        <end position="568"/>
    </location>
</feature>
<sequence>MKSFFLIIVFLGILLKTIAENDGTIYQEESVPISNTSPTVTAETTITPQTDENTTCTCTYENLNYNLVAYAGLTRLKYGSEVNRGEKVEFYCLLSGFSKLNGPTEITCENCKSWDPTEFPTCVNPVAGDTVLEFRGHWNKLPKNYIGVEKGQWLNVKCISNGIASYPIWLVKNSSLVSTGTYIDMYTGNYVNMLNITNAREEHHGDYQCFVSGCRSTSFRVQVINSEILCPKLNEDDLTIHYEKEQTLNSQAAFFCKDSSKKLVGPNLLTCLANGQWSGNPPQCEKPCSVPKVAHGKIGRYVRSYGKTTFQELPEDAKIENNEKLYLTCESKYEPFGTTMKEEEITCNLGEWSRIPRCEPAKCRGPPPLTDNVHLISVNRTHKGAVVYVCKRYFDEKKHGNVTCSLVLGKEMRRYVKTLNVIYKSCRFPDSRQKITCVDGEWEGHLPPCLEDSCNVFKIDRGAFTQQVQKSEWRFFGGTRKWIEYEKVTVGSTKSPGSSLYVSCNEGYTFQGKGANDVEVKCRRGTFYPNPVCLITGVPYENEEDSKQDVSSFVNQGSDKRNPPENKAVDRAISTVHEKNSNRQPDVDDAVPPSACTCTYTGLDDDVIAYYGTDILENGQEVKKNEKVKFQCHDFGYYRLNGKKEITCEDCRPWHSAEYPSCVAPTTGDVIIRFPKDLRYLPANTLVIQKGATITITCLVNGFPELPRWAVPNPRIVSVRDISLSGYPGRVLYISNISEQHNGQYECYRYINRKKVFNIQVKVPTRNCSKFDEREFHIHYEKLQAVNSSASFSCKDKNQKIVGPRTLTCMPDGRWSGNAPRCQTMFPHLNESEGMHISYTDNFNEGSIASFHCVFPRERTGISHNLPERRMG</sequence>
<feature type="domain" description="Sushi" evidence="9">
    <location>
        <begin position="228"/>
        <end position="286"/>
    </location>
</feature>
<feature type="domain" description="Sushi" evidence="9">
    <location>
        <begin position="56"/>
        <end position="124"/>
    </location>
</feature>
<name>A0AAV4T007_9ARAC</name>
<evidence type="ECO:0000256" key="2">
    <source>
        <dbReference type="ARBA" id="ARBA00022659"/>
    </source>
</evidence>
<reference evidence="10 11" key="1">
    <citation type="submission" date="2021-06" db="EMBL/GenBank/DDBJ databases">
        <title>Caerostris darwini draft genome.</title>
        <authorList>
            <person name="Kono N."/>
            <person name="Arakawa K."/>
        </authorList>
    </citation>
    <scope>NUCLEOTIDE SEQUENCE [LARGE SCALE GENOMIC DNA]</scope>
</reference>
<dbReference type="InterPro" id="IPR051503">
    <property type="entry name" value="ComplSys_Reg/VirEntry_Med"/>
</dbReference>
<keyword evidence="11" id="KW-1185">Reference proteome</keyword>
<feature type="chain" id="PRO_5043495433" evidence="7">
    <location>
        <begin position="20"/>
        <end position="872"/>
    </location>
</feature>
<gene>
    <name evidence="10" type="primary">lev-9_3</name>
    <name evidence="10" type="ORF">CDAR_197541</name>
</gene>
<dbReference type="PROSITE" id="PS50923">
    <property type="entry name" value="SUSHI"/>
    <property type="match status" value="4"/>
</dbReference>
<dbReference type="InterPro" id="IPR003599">
    <property type="entry name" value="Ig_sub"/>
</dbReference>
<evidence type="ECO:0000259" key="9">
    <source>
        <dbReference type="PROSITE" id="PS50923"/>
    </source>
</evidence>